<keyword evidence="7 8" id="KW-0694">RNA-binding</keyword>
<evidence type="ECO:0000259" key="10">
    <source>
        <dbReference type="PROSITE" id="PS50126"/>
    </source>
</evidence>
<gene>
    <name evidence="8 11" type="primary">rnr</name>
    <name evidence="11" type="ORF">NCTC13149_00266</name>
</gene>
<dbReference type="Pfam" id="PF00575">
    <property type="entry name" value="S1"/>
    <property type="match status" value="1"/>
</dbReference>
<comment type="function">
    <text evidence="8">3'-5' exoribonuclease that releases 5'-nucleoside monophosphates and is involved in maturation of structured RNAs.</text>
</comment>
<dbReference type="EC" id="3.1.13.1" evidence="8"/>
<evidence type="ECO:0000256" key="3">
    <source>
        <dbReference type="ARBA" id="ARBA00022490"/>
    </source>
</evidence>
<dbReference type="PANTHER" id="PTHR23355:SF9">
    <property type="entry name" value="DIS3-LIKE EXONUCLEASE 2"/>
    <property type="match status" value="1"/>
</dbReference>
<evidence type="ECO:0000256" key="2">
    <source>
        <dbReference type="ARBA" id="ARBA00004496"/>
    </source>
</evidence>
<dbReference type="Gene3D" id="2.40.50.140">
    <property type="entry name" value="Nucleic acid-binding proteins"/>
    <property type="match status" value="3"/>
</dbReference>
<dbReference type="InterPro" id="IPR013223">
    <property type="entry name" value="RNase_B_OB_dom"/>
</dbReference>
<dbReference type="SMART" id="SM00316">
    <property type="entry name" value="S1"/>
    <property type="match status" value="1"/>
</dbReference>
<proteinExistence type="inferred from homology"/>
<dbReference type="OrthoDB" id="9764149at2"/>
<dbReference type="CDD" id="cd04471">
    <property type="entry name" value="S1_RNase_R"/>
    <property type="match status" value="1"/>
</dbReference>
<dbReference type="SUPFAM" id="SSF50249">
    <property type="entry name" value="Nucleic acid-binding proteins"/>
    <property type="match status" value="3"/>
</dbReference>
<dbReference type="PANTHER" id="PTHR23355">
    <property type="entry name" value="RIBONUCLEASE"/>
    <property type="match status" value="1"/>
</dbReference>
<evidence type="ECO:0000256" key="7">
    <source>
        <dbReference type="ARBA" id="ARBA00022884"/>
    </source>
</evidence>
<keyword evidence="3 8" id="KW-0963">Cytoplasm</keyword>
<evidence type="ECO:0000313" key="12">
    <source>
        <dbReference type="Proteomes" id="UP000255517"/>
    </source>
</evidence>
<dbReference type="InterPro" id="IPR001900">
    <property type="entry name" value="RNase_II/R"/>
</dbReference>
<sequence length="704" mass="80751">MIKEKILEVIKNSKPQTKEDLAKVFNIKKRDRENFYFLLENLQRQGLVFEDKKAKLIFVDNKTYFFGKIQTSKKGFGFLITENLDEDIYISEENLNFALNCDDVIVKKYKDSSGSKPEGKVVFIVERVNQKVVGIFQATKNFGFVVADDAKFATDIYIPKKRMNGAKNGQKVLVKIDKWPSPGKKPEGRVLEILGYPDEPHVDILSVAKSLDIPMEFSKTVKREAKSLETSVQAEEIKSRLDLRDKLIFTIDGADSKDFDDAVSLEILENGNYLLGVHIADVAHYVKEDSPIDEEAFLRGNSVYLLNKVIPMLPFELSNGICSLNEGVDRLTLSCIMEVDKKGQVINKKICESVINSKKRLVYDYVSDYLEDGVSDDSLIGLEETLKNMYELSKILQEKRREMGSIDFEVPEALIKVTEDGWPTEILRRERRSANKLIEDFMLLANTSVAEYFFKFEIPFLYRIHEKPREEKIQELNSYLRPLGYMANFGSEIKSRDIQKLLKKVQGKKEELFISTMALRAMAKARYSPKNDIHFGLCFQYYTHFTSPIRRYADLTVHRIIKDFLRGDLSKNKVKKLKDELQGISEHISATERVAQEAERQVESIKMAEYMSDRIGNKYNGIISGITNFGIFVELENLIEGLVSYKTMKGFYEFDPVNYRAVDVDTKNSFGIGDLVTIKVVNVNLTLGKIDFELESDDNEKEEG</sequence>
<dbReference type="InterPro" id="IPR012340">
    <property type="entry name" value="NA-bd_OB-fold"/>
</dbReference>
<comment type="similarity">
    <text evidence="8">Belongs to the RNR ribonuclease family. RNase R subfamily.</text>
</comment>
<name>A0A379C2L2_9FIRM</name>
<dbReference type="RefSeq" id="WP_019034662.1">
    <property type="nucleotide sequence ID" value="NZ_UGSZ01000001.1"/>
</dbReference>
<dbReference type="NCBIfam" id="TIGR00358">
    <property type="entry name" value="3_prime_RNase"/>
    <property type="match status" value="1"/>
</dbReference>
<dbReference type="EMBL" id="UGSZ01000001">
    <property type="protein sequence ID" value="SUB56494.1"/>
    <property type="molecule type" value="Genomic_DNA"/>
</dbReference>
<keyword evidence="6 8" id="KW-0269">Exonuclease</keyword>
<protein>
    <recommendedName>
        <fullName evidence="8">Ribonuclease R</fullName>
        <shortName evidence="8">RNase R</shortName>
        <ecNumber evidence="8">3.1.13.1</ecNumber>
    </recommendedName>
</protein>
<dbReference type="PROSITE" id="PS01175">
    <property type="entry name" value="RIBONUCLEASE_II"/>
    <property type="match status" value="1"/>
</dbReference>
<dbReference type="InterPro" id="IPR004476">
    <property type="entry name" value="RNase_II/RNase_R"/>
</dbReference>
<dbReference type="GO" id="GO:0008859">
    <property type="term" value="F:exoribonuclease II activity"/>
    <property type="evidence" value="ECO:0007669"/>
    <property type="project" value="UniProtKB-UniRule"/>
</dbReference>
<accession>A0A379C2L2</accession>
<dbReference type="InterPro" id="IPR011129">
    <property type="entry name" value="CSD"/>
</dbReference>
<comment type="subcellular location">
    <subcellularLocation>
        <location evidence="2 8">Cytoplasm</location>
    </subcellularLocation>
</comment>
<dbReference type="STRING" id="1122949.GCA_000378725_00835"/>
<dbReference type="InterPro" id="IPR040476">
    <property type="entry name" value="CSD2"/>
</dbReference>
<comment type="catalytic activity">
    <reaction evidence="1 8">
        <text>Exonucleolytic cleavage in the 3'- to 5'-direction to yield nucleoside 5'-phosphates.</text>
        <dbReference type="EC" id="3.1.13.1"/>
    </reaction>
</comment>
<dbReference type="SMART" id="SM00357">
    <property type="entry name" value="CSP"/>
    <property type="match status" value="2"/>
</dbReference>
<dbReference type="InterPro" id="IPR050180">
    <property type="entry name" value="RNR_Ribonuclease"/>
</dbReference>
<evidence type="ECO:0000256" key="6">
    <source>
        <dbReference type="ARBA" id="ARBA00022839"/>
    </source>
</evidence>
<keyword evidence="5 8" id="KW-0378">Hydrolase</keyword>
<keyword evidence="9" id="KW-0175">Coiled coil</keyword>
<dbReference type="GO" id="GO:0006402">
    <property type="term" value="P:mRNA catabolic process"/>
    <property type="evidence" value="ECO:0007669"/>
    <property type="project" value="TreeGrafter"/>
</dbReference>
<dbReference type="AlphaFoldDB" id="A0A379C2L2"/>
<evidence type="ECO:0000256" key="8">
    <source>
        <dbReference type="HAMAP-Rule" id="MF_01895"/>
    </source>
</evidence>
<organism evidence="11 12">
    <name type="scientific">Peptoniphilus lacrimalis</name>
    <dbReference type="NCBI Taxonomy" id="33031"/>
    <lineage>
        <taxon>Bacteria</taxon>
        <taxon>Bacillati</taxon>
        <taxon>Bacillota</taxon>
        <taxon>Tissierellia</taxon>
        <taxon>Tissierellales</taxon>
        <taxon>Peptoniphilaceae</taxon>
        <taxon>Peptoniphilus</taxon>
    </lineage>
</organism>
<dbReference type="SMART" id="SM00955">
    <property type="entry name" value="RNB"/>
    <property type="match status" value="1"/>
</dbReference>
<dbReference type="Pfam" id="PF00773">
    <property type="entry name" value="RNB"/>
    <property type="match status" value="1"/>
</dbReference>
<dbReference type="PROSITE" id="PS50126">
    <property type="entry name" value="S1"/>
    <property type="match status" value="1"/>
</dbReference>
<dbReference type="InterPro" id="IPR011805">
    <property type="entry name" value="RNase_R"/>
</dbReference>
<feature type="domain" description="S1 motif" evidence="10">
    <location>
        <begin position="616"/>
        <end position="695"/>
    </location>
</feature>
<evidence type="ECO:0000256" key="5">
    <source>
        <dbReference type="ARBA" id="ARBA00022801"/>
    </source>
</evidence>
<evidence type="ECO:0000256" key="1">
    <source>
        <dbReference type="ARBA" id="ARBA00001849"/>
    </source>
</evidence>
<dbReference type="GO" id="GO:0005829">
    <property type="term" value="C:cytosol"/>
    <property type="evidence" value="ECO:0007669"/>
    <property type="project" value="TreeGrafter"/>
</dbReference>
<feature type="coiled-coil region" evidence="9">
    <location>
        <begin position="574"/>
        <end position="608"/>
    </location>
</feature>
<dbReference type="NCBIfam" id="TIGR02063">
    <property type="entry name" value="RNase_R"/>
    <property type="match status" value="1"/>
</dbReference>
<evidence type="ECO:0000313" key="11">
    <source>
        <dbReference type="EMBL" id="SUB56494.1"/>
    </source>
</evidence>
<dbReference type="InterPro" id="IPR003029">
    <property type="entry name" value="S1_domain"/>
</dbReference>
<dbReference type="Pfam" id="PF08206">
    <property type="entry name" value="OB_RNB"/>
    <property type="match status" value="1"/>
</dbReference>
<dbReference type="GO" id="GO:0003723">
    <property type="term" value="F:RNA binding"/>
    <property type="evidence" value="ECO:0007669"/>
    <property type="project" value="UniProtKB-UniRule"/>
</dbReference>
<dbReference type="Pfam" id="PF17876">
    <property type="entry name" value="CSD2"/>
    <property type="match status" value="1"/>
</dbReference>
<reference evidence="11 12" key="1">
    <citation type="submission" date="2018-06" db="EMBL/GenBank/DDBJ databases">
        <authorList>
            <consortium name="Pathogen Informatics"/>
            <person name="Doyle S."/>
        </authorList>
    </citation>
    <scope>NUCLEOTIDE SEQUENCE [LARGE SCALE GENOMIC DNA]</scope>
    <source>
        <strain evidence="11 12">NCTC13149</strain>
    </source>
</reference>
<evidence type="ECO:0000256" key="9">
    <source>
        <dbReference type="SAM" id="Coils"/>
    </source>
</evidence>
<evidence type="ECO:0000256" key="4">
    <source>
        <dbReference type="ARBA" id="ARBA00022722"/>
    </source>
</evidence>
<dbReference type="InterPro" id="IPR022966">
    <property type="entry name" value="RNase_II/R_CS"/>
</dbReference>
<dbReference type="HAMAP" id="MF_01895">
    <property type="entry name" value="RNase_R"/>
    <property type="match status" value="1"/>
</dbReference>
<dbReference type="Proteomes" id="UP000255517">
    <property type="component" value="Unassembled WGS sequence"/>
</dbReference>
<keyword evidence="4 8" id="KW-0540">Nuclease</keyword>